<reference evidence="1 2" key="1">
    <citation type="journal article" date="2014" name="Genome Biol. Evol.">
        <title>The genome of the myxosporean Thelohanellus kitauei shows adaptations to nutrient acquisition within its fish host.</title>
        <authorList>
            <person name="Yang Y."/>
            <person name="Xiong J."/>
            <person name="Zhou Z."/>
            <person name="Huo F."/>
            <person name="Miao W."/>
            <person name="Ran C."/>
            <person name="Liu Y."/>
            <person name="Zhang J."/>
            <person name="Feng J."/>
            <person name="Wang M."/>
            <person name="Wang M."/>
            <person name="Wang L."/>
            <person name="Yao B."/>
        </authorList>
    </citation>
    <scope>NUCLEOTIDE SEQUENCE [LARGE SCALE GENOMIC DNA]</scope>
    <source>
        <strain evidence="1">Wuqing</strain>
    </source>
</reference>
<name>A0A0C2MYR7_THEKT</name>
<dbReference type="Proteomes" id="UP000031668">
    <property type="component" value="Unassembled WGS sequence"/>
</dbReference>
<comment type="caution">
    <text evidence="1">The sequence shown here is derived from an EMBL/GenBank/DDBJ whole genome shotgun (WGS) entry which is preliminary data.</text>
</comment>
<dbReference type="AlphaFoldDB" id="A0A0C2MYR7"/>
<accession>A0A0C2MYR7</accession>
<proteinExistence type="predicted"/>
<gene>
    <name evidence="1" type="ORF">RF11_07759</name>
</gene>
<evidence type="ECO:0000313" key="2">
    <source>
        <dbReference type="Proteomes" id="UP000031668"/>
    </source>
</evidence>
<protein>
    <submittedName>
        <fullName evidence="1">Uncharacterized protein</fullName>
    </submittedName>
</protein>
<sequence>MSERKLTNIPSVLEQYLITRPKVFNQDCDPDIWVKKVEAFFAKCPLGDGERVEIFMSLLDDENAVIIGAWHPSTVSECIRLFKEVNFKSVEPSEMVSMLHRRKQR</sequence>
<dbReference type="EMBL" id="JWZT01001198">
    <property type="protein sequence ID" value="KII72491.1"/>
    <property type="molecule type" value="Genomic_DNA"/>
</dbReference>
<organism evidence="1 2">
    <name type="scientific">Thelohanellus kitauei</name>
    <name type="common">Myxosporean</name>
    <dbReference type="NCBI Taxonomy" id="669202"/>
    <lineage>
        <taxon>Eukaryota</taxon>
        <taxon>Metazoa</taxon>
        <taxon>Cnidaria</taxon>
        <taxon>Myxozoa</taxon>
        <taxon>Myxosporea</taxon>
        <taxon>Bivalvulida</taxon>
        <taxon>Platysporina</taxon>
        <taxon>Myxobolidae</taxon>
        <taxon>Thelohanellus</taxon>
    </lineage>
</organism>
<keyword evidence="2" id="KW-1185">Reference proteome</keyword>
<evidence type="ECO:0000313" key="1">
    <source>
        <dbReference type="EMBL" id="KII72491.1"/>
    </source>
</evidence>